<dbReference type="InterPro" id="IPR051487">
    <property type="entry name" value="Ser/Thr_Proteases_Immune/Dev"/>
</dbReference>
<evidence type="ECO:0000256" key="3">
    <source>
        <dbReference type="SAM" id="Phobius"/>
    </source>
</evidence>
<dbReference type="InterPro" id="IPR001254">
    <property type="entry name" value="Trypsin_dom"/>
</dbReference>
<evidence type="ECO:0000259" key="4">
    <source>
        <dbReference type="PROSITE" id="PS50240"/>
    </source>
</evidence>
<dbReference type="InterPro" id="IPR043504">
    <property type="entry name" value="Peptidase_S1_PA_chymotrypsin"/>
</dbReference>
<dbReference type="Pfam" id="PF00089">
    <property type="entry name" value="Trypsin"/>
    <property type="match status" value="1"/>
</dbReference>
<keyword evidence="6" id="KW-1185">Reference proteome</keyword>
<dbReference type="InterPro" id="IPR009003">
    <property type="entry name" value="Peptidase_S1_PA"/>
</dbReference>
<evidence type="ECO:0000313" key="5">
    <source>
        <dbReference type="EMBL" id="WAQ97178.1"/>
    </source>
</evidence>
<keyword evidence="3" id="KW-0812">Transmembrane</keyword>
<dbReference type="SUPFAM" id="SSF50494">
    <property type="entry name" value="Trypsin-like serine proteases"/>
    <property type="match status" value="1"/>
</dbReference>
<keyword evidence="3" id="KW-0472">Membrane</keyword>
<comment type="similarity">
    <text evidence="2">Belongs to the peptidase S1 family. CLIP subfamily.</text>
</comment>
<keyword evidence="3" id="KW-1133">Transmembrane helix</keyword>
<evidence type="ECO:0000256" key="2">
    <source>
        <dbReference type="ARBA" id="ARBA00024195"/>
    </source>
</evidence>
<dbReference type="Gene3D" id="2.40.10.10">
    <property type="entry name" value="Trypsin-like serine proteases"/>
    <property type="match status" value="1"/>
</dbReference>
<feature type="transmembrane region" description="Helical" evidence="3">
    <location>
        <begin position="12"/>
        <end position="32"/>
    </location>
</feature>
<sequence length="299" mass="32858">MVSINIKHSGDLVAYALYVFIAGFVSTAGTTVRPGAARAQNHAEGNASRYIVGGDPTYQGEFPHHVAILLDDEFVCGGTILDEFHVLTTAYCLFPNGLANGVYKVFAGVWRPDQPDPVAQQWTVEDYVVHSQFDVNDYASPDIAVLRIGYGFTFNKYVGPAAIPRTWEEEQKVRNIGDCAVVGYGRTNEAKEKYPNKLRKIEGLFLRNFKTCNSALRKSGAGGMSRTQMCSINPPKNVCVGDGGGALVCRKPNTGDQLVVGVTSFILSPCRTTGTAYYMRAYRFRQFIQRAIAKMDNRA</sequence>
<dbReference type="PANTHER" id="PTHR24256">
    <property type="entry name" value="TRYPTASE-RELATED"/>
    <property type="match status" value="1"/>
</dbReference>
<dbReference type="CDD" id="cd00190">
    <property type="entry name" value="Tryp_SPc"/>
    <property type="match status" value="1"/>
</dbReference>
<gene>
    <name evidence="5" type="ORF">MAR_029868</name>
</gene>
<name>A0ABY7DJW7_MYAAR</name>
<evidence type="ECO:0000256" key="1">
    <source>
        <dbReference type="ARBA" id="ARBA00023157"/>
    </source>
</evidence>
<protein>
    <submittedName>
        <fullName evidence="5">OVCH1-like protein</fullName>
    </submittedName>
</protein>
<keyword evidence="1" id="KW-1015">Disulfide bond</keyword>
<proteinExistence type="inferred from homology"/>
<reference evidence="5" key="1">
    <citation type="submission" date="2022-11" db="EMBL/GenBank/DDBJ databases">
        <title>Centuries of genome instability and evolution in soft-shell clam transmissible cancer (bioRxiv).</title>
        <authorList>
            <person name="Hart S.F.M."/>
            <person name="Yonemitsu M.A."/>
            <person name="Giersch R.M."/>
            <person name="Beal B.F."/>
            <person name="Arriagada G."/>
            <person name="Davis B.W."/>
            <person name="Ostrander E.A."/>
            <person name="Goff S.P."/>
            <person name="Metzger M.J."/>
        </authorList>
    </citation>
    <scope>NUCLEOTIDE SEQUENCE</scope>
    <source>
        <strain evidence="5">MELC-2E11</strain>
        <tissue evidence="5">Siphon/mantle</tissue>
    </source>
</reference>
<feature type="domain" description="Peptidase S1" evidence="4">
    <location>
        <begin position="51"/>
        <end position="293"/>
    </location>
</feature>
<accession>A0ABY7DJW7</accession>
<dbReference type="EMBL" id="CP111013">
    <property type="protein sequence ID" value="WAQ97178.1"/>
    <property type="molecule type" value="Genomic_DNA"/>
</dbReference>
<organism evidence="5 6">
    <name type="scientific">Mya arenaria</name>
    <name type="common">Soft-shell clam</name>
    <dbReference type="NCBI Taxonomy" id="6604"/>
    <lineage>
        <taxon>Eukaryota</taxon>
        <taxon>Metazoa</taxon>
        <taxon>Spiralia</taxon>
        <taxon>Lophotrochozoa</taxon>
        <taxon>Mollusca</taxon>
        <taxon>Bivalvia</taxon>
        <taxon>Autobranchia</taxon>
        <taxon>Heteroconchia</taxon>
        <taxon>Euheterodonta</taxon>
        <taxon>Imparidentia</taxon>
        <taxon>Neoheterodontei</taxon>
        <taxon>Myida</taxon>
        <taxon>Myoidea</taxon>
        <taxon>Myidae</taxon>
        <taxon>Mya</taxon>
    </lineage>
</organism>
<evidence type="ECO:0000313" key="6">
    <source>
        <dbReference type="Proteomes" id="UP001164746"/>
    </source>
</evidence>
<dbReference type="PROSITE" id="PS50240">
    <property type="entry name" value="TRYPSIN_DOM"/>
    <property type="match status" value="1"/>
</dbReference>
<dbReference type="SMART" id="SM00020">
    <property type="entry name" value="Tryp_SPc"/>
    <property type="match status" value="1"/>
</dbReference>
<dbReference type="Proteomes" id="UP001164746">
    <property type="component" value="Chromosome 2"/>
</dbReference>